<reference evidence="1" key="1">
    <citation type="submission" date="2016-10" db="EMBL/GenBank/DDBJ databases">
        <authorList>
            <person name="Varghese N."/>
        </authorList>
    </citation>
    <scope>NUCLEOTIDE SEQUENCE</scope>
</reference>
<proteinExistence type="predicted"/>
<organism evidence="1">
    <name type="scientific">uncultured virus</name>
    <dbReference type="NCBI Taxonomy" id="340016"/>
    <lineage>
        <taxon>Viruses</taxon>
        <taxon>environmental samples</taxon>
    </lineage>
</organism>
<name>A0A218MLZ8_9VIRU</name>
<dbReference type="EMBL" id="KY052826">
    <property type="protein sequence ID" value="ASF00288.1"/>
    <property type="molecule type" value="Genomic_DNA"/>
</dbReference>
<reference evidence="1" key="2">
    <citation type="journal article" date="2017" name="Nat. Commun.">
        <title>Single-virus genomics reveals hidden cosmopolitan and abundant viruses.</title>
        <authorList>
            <person name="Martinez-Hernandez F."/>
            <person name="Fornas O."/>
            <person name="Lluesma Gomez M."/>
            <person name="Bolduc B."/>
            <person name="de la Cruz Pena M.J."/>
            <person name="Martinez J.M."/>
            <person name="Anton J."/>
            <person name="Gasol J.M."/>
            <person name="Rosselli R."/>
            <person name="Rodriguez-Valera F."/>
            <person name="Sullivan M.B."/>
            <person name="Acinas S.G."/>
            <person name="Martinez-Garcia M."/>
        </authorList>
    </citation>
    <scope>NUCLEOTIDE SEQUENCE</scope>
</reference>
<evidence type="ECO:0000313" key="1">
    <source>
        <dbReference type="EMBL" id="ASF00288.1"/>
    </source>
</evidence>
<evidence type="ECO:0008006" key="2">
    <source>
        <dbReference type="Google" id="ProtNLM"/>
    </source>
</evidence>
<protein>
    <recommendedName>
        <fullName evidence="2">EF-hand domain-containing protein</fullName>
    </recommendedName>
</protein>
<dbReference type="PROSITE" id="PS00018">
    <property type="entry name" value="EF_HAND_1"/>
    <property type="match status" value="1"/>
</dbReference>
<dbReference type="InterPro" id="IPR018247">
    <property type="entry name" value="EF_Hand_1_Ca_BS"/>
</dbReference>
<accession>A0A218MLZ8</accession>
<sequence length="42" mass="4900">MMKKKKTFPDLNKDGKITYADILKGRGIEEGVFKKDKTKRKN</sequence>